<sequence length="3959" mass="449763">MAAESASVVAGVQGFLLKLHSFLHDGDARLAALRCHDTIGDLGQELMVHSNDTCLVVYTKDKAAKSRVQAVELLIKVLYTVKDSCVIQDFRVSDLFNKFYGELAQRSRLPDTVLGVIYELLGVLAEVYPGGMVNNSDKLFKAYMGELKSQMTSSTKGPKLPLVAGCLKGLTALMVNFTKSMEEDPQTSKEIFVYALKAITGLRLFARHSAQFSSCFMEHYKTVFDIMYKWCGETNPEMKTTSYYALESFLKQVAALVTENVELHKSKLKFFMQKFCTIIQTMHSSQKELSIAIRGYGLFAAPCKVMCPQDVDFMYTELIQRCKQMYLTESDTQDDNVYQLPSFLDSIASVLFHLDRIPEVYTPVLEHLLVLQIDCFPQYSQRMMPTCCRSVVKVLTALAGKGPILWNFISTVLHQGVIRVCSKPLVLNEVSVLNTSDAKVHTGKWKVHSYRDYLPLFKALLDCEHMKDSGILHVNFEAEHIALKSLNRLLYDELIKSILKIVKKLDLSVQKINDKEEQLKSVESIDVPSSDPTAHLLPSKPNDFIAFVNLVEFSSELLLQSNAAYFEPWVYSLGQELILRSSRCPLVSGFYKLLSVTMKIAKKFKYFQKSSCFTLFAKFGKEVSVRMKQFKDELLASCLTFVLCLDHNIVALDVKVYIPALQAAFKLGLSHLPLAGAALDALEEWSSFIPQHVLQPYYREVLPCLDAYLQTAGSNGETFWTRTKGYGKVLMRLLRKSKHLSLGEDSPSIAVKYRVVRLLGRLGGQLNRSMVTAMSSEEVMKKFVAWDSEKRLNFAVPFSDMKPVVYLDTFLPRITELAISSADRQTKVVACELLHSIVVYMLGKSSQIPDGNKSSPPMYHLHKRIFPVLLRLACDVDQVTRQLFEPLIMQLIHWFTSNKKFESQDTVAVVEAILDGLVDPIDSTLRDFSGRCIHEFFKWSLKQSTSKQQEKSNVNIKSIFKRIYSLALHPSVFKRLGAALAFNSFYRQFREEKSLVEQYVFEVLVIFVESLSLAHLDEKALGTLQQCGDAIDHLKKIIKHMAATLSQPLRRRIPRGFSPEQHLSLLDVVMWLLIQCGRPQTECRHKCMELFYEFVPLLPGNRNPALWLADLLLEKGVGFLISCFEGGGHAKGSSGLLSCSTLHVRGPFSLRATLQWMDMLLAALDCYSTFIGLHFLKPHMILGESVFLKALQFFITELASLDIAAVERNLLRGQIISTFSPKEREDYNYLKGTIVVRLIEFVTIVLEKCHQDLWKLLEKDIFSDSFIDLVTMVVCEPATIGFNVADVEVMTNLPDVCVRLMKALVMSPYKHRFECSIRKKISPQSVERLCAVDLFDPEVSGSHTELDQLLSACKQLCKAGLLVFTFNSQADLDTSLGRKLLLAVYKGVAPREGSVCLPSMDMRSLKLADGLLQLALSTGGQTELMMELLLKNMKMPELQLGTSNQSCTTFSHGELFYTLFETTISSELLKNADSTVPVLMACAISNTSMVSSLLNAMLDHCFRERILRKSQGSKLVEKLLGHWSSLNPWWAQDTACTENKMATLTLLSKVLQIDASVCFHTGHKAFEEVFSTYTSILMDTVLPLSVKSHALTMLPFFTTLPEAPLAKLQGALELLVASHFPMQSHEFTKGSLDCNNYLDCVKKFLDALELSQSPMLLVLMAEVLCRDQKHIMEEQFQMCFKRIASRQVQLLTSVFQGLQVGEQRFSAVNQATLERVLLPLLLHCSPDALRCFFAATVTDIVAALQSRFTKSNETLFESQVMKKDGCYKVMEVLYSRLPKDEVYSKASKINEAFSGGRSEGNELSKIMLKCCFEAFTENMVGETQLLEKRRRLHCAAYNCAIAVVACCFNETKFYQGFLFTEKPDKNQLIFENIVDTQRTYRFPVEVEVPLEKKKKYVTIRKEMTGEHGEGPQYLSSQSCMDSSLSEEMSQFDFSTGVQSFSSSFRAAQAKMVSHDETVELEMDELNQHECMTSMTMLLKHMQRNNITPKVEQGSFPSDLPPWMKFLHSKLSNPSTQLNIRLFIAKLIINAEEVFRPYAKFWLGPLLQLIVCGNNGGEGIHYMVVDVVVTVLSWTGLAAPKGNTKDEVLANRLLEFLMKNCSHQRRAVFRHNLEIIKTVVECWKDCLVVPYSLMYEQFAGTDLNSKDNSVGLQLLGIILANNLPPYDAMCEIEQERYIRSLVNNLSFIRFKEIYSTAAEIIGCMMQYAAEKNKFTGPLVDLTASKLMDLKKNDKDDLFISCLSKICRHYPPFMDRFVHHVFFLLPKMHGVLKIHCLECVFSRATEIPHVYLELKRKDFLQMMGHRDEARQRVCLDIVHKILSVLKPEELREMLGSITSFITHPSPVCRERMYDILMWIYDNYSDKESQSDCTSLEVFNASKETLVQGLVDESPGLQLYVRNFWSRESCLPTATADRLLMVLRSLYSSKIEEHFLSLATGLLLEMTSRSPDYTRPMFEYPLSECKFQDYVIDSNWRHRSAVLTPMFVETQTSQGSASFQSQSGPASSGGPAAGPLRTTQSSLEFTPTQTAGKRSSYNWLTGRSVDTLSEYPVQSFSSESSSSLVAFGRTNGQQLTRKSVGAEFGTKQLVAGDIGREIASEQQADILRLRRRFLKDQEKVSLHFAKKGIQEQRQEKVRRLQKEAKVTLYRSYRLGELPDIQIEHRSIIAPLQALAQRDPIFAKQLFSSLFAGIMLEIESSKSAAERKSTNEELLQDMNNLLSKSVVYFPPFVACVQDMSYHHRELLPISPEIVSSSCLASLQQPIGILLLEENLVQQRGLLEAPAAKRSRREQPPDTTRWIHLAKLYRSLGDYDAVRGIFSGKIGTKPITRLALQAEAKSDFGEAVKLYNEALNTEEWMDGEPGDTEKDFWDLAALEAYSHLTEWRSLCYCATVNIDSNSPVNLDNVWTDSFYQEVYLPYLMRSMLKLLQQGERDQALLSFVDSAMKTEERKNVMETHYSQELSLLYILQEDYDRAKYYINNALQVFIQSYSTIDVLLNQSRLAKLQSVQPLTEVHDFLHFISGSVSPHSLKSLLTVWTSRYPDAKMDPMNVWDDIITTRCFFLDKIAERLTSSTPVDMEVAENDGIMQEVNSQKPENLNVMIKDCKFSMKLRMADSARKQNNFALATKLLKELHKEAKTESSWLQRWIYSFSHFNHKRSQHLSPVEQMTAMLKVAPLLEEIEVDNATCQVYLEQRILLGTTFCIMASAVSKDVTVLEKLGNDKVERLLKMSGSSSVCTQQMVVGLRCRALELLRSAVRTVDEKMESLSSSHMDTPEAIKAYMALANFCDQRLREEEKISEFPELPTFPALVVEMLIKALKLNSKEARMKFPRLLQIFELLPPETLSLMAKEVSSVPCWQLISWISQMMALLDKPEAVAVQQVIADIAKAYPQALVYPFMISYESYMFDNSSTGHRNKQFVARLKSQLDENGVVKDFVDALQQLTNPDMVFRDWWDSVKNELEKQSPDRTMIKRMFDDMFSALGDHRAVGVGSFRKKFIQRFAKEIEKLFGSDGSRLFAKKGGEDFFMLVNGLVTKMRHFQSDLKEPGNLKEYSLWMSNFRVEMLRSELEIPGQYDGNSKPLPEYHAKISGFDERVKVMTSIRKPKRLIIRGDDEREYPFLVKGGEDLRQDQRIEQLFSIMNTILWSDATCSQKNMTLCVYKVVPMTTRVGLIEWMENTCTLKDFLRSRMSEEERNDTWLGKVAGKTAGVPRYAELYKRAFIKMSTSPEAFLFLRSHFTASHALMCISHWLLGIGDRHLSNFLINMETGGMIGIDFGHAFGTATQFLPVPEMMPFRLTRQFLSLMQPMRESGLIQSTMVHCLRAYRASPDLLLNTMDIFVKEPSLDWKNFGLKQLKKGGTWTQSVNTKDVNWYPVQKVNFARRKLEGVNPAVITCEELQLGFEKDLACKGMLAVARGEVEHNVRAREADDGLSVETQVDCLLDQATDPNILGRVWIGWEAWI</sequence>
<dbReference type="GO" id="GO:0005524">
    <property type="term" value="F:ATP binding"/>
    <property type="evidence" value="ECO:0007669"/>
    <property type="project" value="UniProtKB-KW"/>
</dbReference>
<feature type="domain" description="PI3K/PI4K catalytic" evidence="18">
    <location>
        <begin position="3589"/>
        <end position="3884"/>
    </location>
</feature>
<dbReference type="InterPro" id="IPR012582">
    <property type="entry name" value="DNAPKcs_CC3"/>
</dbReference>
<dbReference type="GO" id="GO:0042254">
    <property type="term" value="P:ribosome biogenesis"/>
    <property type="evidence" value="ECO:0007669"/>
    <property type="project" value="UniProtKB-KW"/>
</dbReference>
<dbReference type="PROSITE" id="PS00916">
    <property type="entry name" value="PI3_4_KINASE_2"/>
    <property type="match status" value="1"/>
</dbReference>
<feature type="compositionally biased region" description="Low complexity" evidence="17">
    <location>
        <begin position="2491"/>
        <end position="2512"/>
    </location>
</feature>
<evidence type="ECO:0000313" key="21">
    <source>
        <dbReference type="Ensembl" id="ENSSFOP00015001624.2"/>
    </source>
</evidence>
<evidence type="ECO:0000256" key="11">
    <source>
        <dbReference type="ARBA" id="ARBA00022763"/>
    </source>
</evidence>
<feature type="region of interest" description="Disordered" evidence="17">
    <location>
        <begin position="2491"/>
        <end position="2527"/>
    </location>
</feature>
<keyword evidence="16" id="KW-0539">Nucleus</keyword>
<evidence type="ECO:0000256" key="12">
    <source>
        <dbReference type="ARBA" id="ARBA00022777"/>
    </source>
</evidence>
<dbReference type="InterPro" id="IPR045581">
    <property type="entry name" value="DNAPKcs_CC5"/>
</dbReference>
<dbReference type="OrthoDB" id="431717at2759"/>
<reference evidence="22" key="1">
    <citation type="submission" date="2019-04" db="EMBL/GenBank/DDBJ databases">
        <authorList>
            <consortium name="Wellcome Sanger Institute Data Sharing"/>
        </authorList>
    </citation>
    <scope>NUCLEOTIDE SEQUENCE [LARGE SCALE GENOMIC DNA]</scope>
</reference>
<evidence type="ECO:0000256" key="6">
    <source>
        <dbReference type="ARBA" id="ARBA00022527"/>
    </source>
</evidence>
<evidence type="ECO:0000313" key="22">
    <source>
        <dbReference type="Proteomes" id="UP000694397"/>
    </source>
</evidence>
<reference evidence="21" key="2">
    <citation type="submission" date="2025-08" db="UniProtKB">
        <authorList>
            <consortium name="Ensembl"/>
        </authorList>
    </citation>
    <scope>IDENTIFICATION</scope>
</reference>
<gene>
    <name evidence="21" type="primary">PRKDC</name>
    <name evidence="21" type="synonym">LOC114909783</name>
</gene>
<comment type="similarity">
    <text evidence="2">Belongs to the PI3/PI4-kinase family.</text>
</comment>
<dbReference type="GO" id="GO:0030183">
    <property type="term" value="P:B cell differentiation"/>
    <property type="evidence" value="ECO:0007669"/>
    <property type="project" value="Ensembl"/>
</dbReference>
<dbReference type="SUPFAM" id="SSF56112">
    <property type="entry name" value="Protein kinase-like (PK-like)"/>
    <property type="match status" value="1"/>
</dbReference>
<keyword evidence="9" id="KW-0677">Repeat</keyword>
<dbReference type="InterPro" id="IPR003151">
    <property type="entry name" value="PIK-rel_kinase_FAT"/>
</dbReference>
<dbReference type="InterPro" id="IPR014009">
    <property type="entry name" value="PIK_FAT"/>
</dbReference>
<evidence type="ECO:0000256" key="15">
    <source>
        <dbReference type="ARBA" id="ARBA00023204"/>
    </source>
</evidence>
<dbReference type="Pfam" id="PF08163">
    <property type="entry name" value="DNAPKcs_CC3"/>
    <property type="match status" value="1"/>
</dbReference>
<evidence type="ECO:0000256" key="1">
    <source>
        <dbReference type="ARBA" id="ARBA00004604"/>
    </source>
</evidence>
<dbReference type="Pfam" id="PF19704">
    <property type="entry name" value="DNAPKcs_CC5"/>
    <property type="match status" value="1"/>
</dbReference>
<dbReference type="InterPro" id="IPR037706">
    <property type="entry name" value="DNA-PK_dom"/>
</dbReference>
<dbReference type="FunFam" id="1.10.1070.11:FF:000018">
    <property type="entry name" value="DNA-dependent protein kinase catalytic subunit"/>
    <property type="match status" value="1"/>
</dbReference>
<feature type="compositionally biased region" description="Polar residues" evidence="17">
    <location>
        <begin position="2514"/>
        <end position="2527"/>
    </location>
</feature>
<dbReference type="CDD" id="cd05172">
    <property type="entry name" value="PIKKc_DNA-PK"/>
    <property type="match status" value="1"/>
</dbReference>
<evidence type="ECO:0000256" key="2">
    <source>
        <dbReference type="ARBA" id="ARBA00011031"/>
    </source>
</evidence>
<keyword evidence="7" id="KW-0597">Phosphoprotein</keyword>
<dbReference type="PROSITE" id="PS50290">
    <property type="entry name" value="PI3_4_KINASE_3"/>
    <property type="match status" value="1"/>
</dbReference>
<dbReference type="Pfam" id="PF00454">
    <property type="entry name" value="PI3_PI4_kinase"/>
    <property type="match status" value="1"/>
</dbReference>
<dbReference type="PANTHER" id="PTHR11139">
    <property type="entry name" value="ATAXIA TELANGIECTASIA MUTATED ATM -RELATED"/>
    <property type="match status" value="1"/>
</dbReference>
<evidence type="ECO:0000259" key="19">
    <source>
        <dbReference type="PROSITE" id="PS51189"/>
    </source>
</evidence>
<keyword evidence="6" id="KW-0723">Serine/threonine-protein kinase</keyword>
<keyword evidence="15" id="KW-0234">DNA repair</keyword>
<evidence type="ECO:0000256" key="9">
    <source>
        <dbReference type="ARBA" id="ARBA00022737"/>
    </source>
</evidence>
<dbReference type="PROSITE" id="PS00915">
    <property type="entry name" value="PI3_4_KINASE_1"/>
    <property type="match status" value="1"/>
</dbReference>
<accession>A0A8C9QRK0</accession>
<dbReference type="Pfam" id="PF20502">
    <property type="entry name" value="DNAPKcs_CC1-2"/>
    <property type="match status" value="1"/>
</dbReference>
<dbReference type="SMART" id="SM00146">
    <property type="entry name" value="PI3Kc"/>
    <property type="match status" value="1"/>
</dbReference>
<proteinExistence type="inferred from homology"/>
<dbReference type="GO" id="GO:0000723">
    <property type="term" value="P:telomere maintenance"/>
    <property type="evidence" value="ECO:0007669"/>
    <property type="project" value="TreeGrafter"/>
</dbReference>
<dbReference type="Gene3D" id="1.10.1070.11">
    <property type="entry name" value="Phosphatidylinositol 3-/4-kinase, catalytic domain"/>
    <property type="match status" value="1"/>
</dbReference>
<dbReference type="Gene3D" id="3.30.1010.10">
    <property type="entry name" value="Phosphatidylinositol 3-kinase Catalytic Subunit, Chain A, domain 4"/>
    <property type="match status" value="1"/>
</dbReference>
<protein>
    <recommendedName>
        <fullName evidence="4">DNA-dependent protein kinase catalytic subunit</fullName>
        <ecNumber evidence="3">2.7.11.1</ecNumber>
    </recommendedName>
</protein>
<organism evidence="21 22">
    <name type="scientific">Scleropages formosus</name>
    <name type="common">Asian bonytongue</name>
    <name type="synonym">Osteoglossum formosum</name>
    <dbReference type="NCBI Taxonomy" id="113540"/>
    <lineage>
        <taxon>Eukaryota</taxon>
        <taxon>Metazoa</taxon>
        <taxon>Chordata</taxon>
        <taxon>Craniata</taxon>
        <taxon>Vertebrata</taxon>
        <taxon>Euteleostomi</taxon>
        <taxon>Actinopterygii</taxon>
        <taxon>Neopterygii</taxon>
        <taxon>Teleostei</taxon>
        <taxon>Osteoglossocephala</taxon>
        <taxon>Osteoglossomorpha</taxon>
        <taxon>Osteoglossiformes</taxon>
        <taxon>Osteoglossidae</taxon>
        <taxon>Scleropages</taxon>
    </lineage>
</organism>
<keyword evidence="22" id="KW-1185">Reference proteome</keyword>
<evidence type="ECO:0000256" key="17">
    <source>
        <dbReference type="SAM" id="MobiDB-lite"/>
    </source>
</evidence>
<dbReference type="InterPro" id="IPR018936">
    <property type="entry name" value="PI3/4_kinase_CS"/>
</dbReference>
<dbReference type="SMART" id="SM01343">
    <property type="entry name" value="FATC"/>
    <property type="match status" value="1"/>
</dbReference>
<dbReference type="Pfam" id="PF02259">
    <property type="entry name" value="FAT"/>
    <property type="match status" value="1"/>
</dbReference>
<dbReference type="InterPro" id="IPR016024">
    <property type="entry name" value="ARM-type_fold"/>
</dbReference>
<dbReference type="InterPro" id="IPR011009">
    <property type="entry name" value="Kinase-like_dom_sf"/>
</dbReference>
<evidence type="ECO:0000256" key="8">
    <source>
        <dbReference type="ARBA" id="ARBA00022679"/>
    </source>
</evidence>
<dbReference type="InterPro" id="IPR003152">
    <property type="entry name" value="FATC_dom"/>
</dbReference>
<dbReference type="EC" id="2.7.11.1" evidence="3"/>
<keyword evidence="14" id="KW-0067">ATP-binding</keyword>
<evidence type="ECO:0000256" key="13">
    <source>
        <dbReference type="ARBA" id="ARBA00022803"/>
    </source>
</evidence>
<dbReference type="GO" id="GO:0005730">
    <property type="term" value="C:nucleolus"/>
    <property type="evidence" value="ECO:0007669"/>
    <property type="project" value="UniProtKB-SubCell"/>
</dbReference>
<dbReference type="Ensembl" id="ENSSFOT00015001662.2">
    <property type="protein sequence ID" value="ENSSFOP00015001624.2"/>
    <property type="gene ID" value="ENSSFOG00015000703.2"/>
</dbReference>
<evidence type="ECO:0000256" key="10">
    <source>
        <dbReference type="ARBA" id="ARBA00022741"/>
    </source>
</evidence>
<dbReference type="SMART" id="SM01344">
    <property type="entry name" value="NUC194"/>
    <property type="match status" value="1"/>
</dbReference>
<evidence type="ECO:0000256" key="4">
    <source>
        <dbReference type="ARBA" id="ARBA00018077"/>
    </source>
</evidence>
<dbReference type="InterPro" id="IPR046803">
    <property type="entry name" value="DNAPKcs_CC1-2"/>
</dbReference>
<evidence type="ECO:0000256" key="7">
    <source>
        <dbReference type="ARBA" id="ARBA00022553"/>
    </source>
</evidence>
<evidence type="ECO:0000256" key="3">
    <source>
        <dbReference type="ARBA" id="ARBA00012513"/>
    </source>
</evidence>
<comment type="subcellular location">
    <subcellularLocation>
        <location evidence="1">Nucleus</location>
        <location evidence="1">Nucleolus</location>
    </subcellularLocation>
</comment>
<keyword evidence="10" id="KW-0547">Nucleotide-binding</keyword>
<dbReference type="InterPro" id="IPR000403">
    <property type="entry name" value="PI3/4_kinase_cat_dom"/>
</dbReference>
<dbReference type="PROSITE" id="PS51190">
    <property type="entry name" value="FATC"/>
    <property type="match status" value="1"/>
</dbReference>
<dbReference type="InterPro" id="IPR050517">
    <property type="entry name" value="DDR_Repair_Kinase"/>
</dbReference>
<dbReference type="GO" id="GO:0033153">
    <property type="term" value="P:T cell receptor V(D)J recombination"/>
    <property type="evidence" value="ECO:0007669"/>
    <property type="project" value="Ensembl"/>
</dbReference>
<keyword evidence="8" id="KW-0808">Transferase</keyword>
<dbReference type="GO" id="GO:0071707">
    <property type="term" value="P:immunoglobulin heavy chain V-D-J recombination"/>
    <property type="evidence" value="ECO:0007669"/>
    <property type="project" value="Ensembl"/>
</dbReference>
<dbReference type="GO" id="GO:0004677">
    <property type="term" value="F:DNA-dependent protein kinase activity"/>
    <property type="evidence" value="ECO:0007669"/>
    <property type="project" value="InterPro"/>
</dbReference>
<dbReference type="InterPro" id="IPR036940">
    <property type="entry name" value="PI3/4_kinase_cat_sf"/>
</dbReference>
<feature type="domain" description="FAT" evidence="19">
    <location>
        <begin position="2749"/>
        <end position="3402"/>
    </location>
</feature>
<dbReference type="GeneTree" id="ENSGT00940000155633"/>
<dbReference type="Pfam" id="PF20500">
    <property type="entry name" value="DNA-PKcs_N"/>
    <property type="match status" value="1"/>
</dbReference>
<keyword evidence="11" id="KW-0227">DNA damage</keyword>
<keyword evidence="13" id="KW-0802">TPR repeat</keyword>
<dbReference type="Pfam" id="PF02260">
    <property type="entry name" value="FATC"/>
    <property type="match status" value="1"/>
</dbReference>
<evidence type="ECO:0000256" key="5">
    <source>
        <dbReference type="ARBA" id="ARBA00022517"/>
    </source>
</evidence>
<evidence type="ECO:0000256" key="16">
    <source>
        <dbReference type="ARBA" id="ARBA00023242"/>
    </source>
</evidence>
<dbReference type="GO" id="GO:0006303">
    <property type="term" value="P:double-strand break repair via nonhomologous end joining"/>
    <property type="evidence" value="ECO:0007669"/>
    <property type="project" value="InterPro"/>
</dbReference>
<dbReference type="PROSITE" id="PS51189">
    <property type="entry name" value="FAT"/>
    <property type="match status" value="1"/>
</dbReference>
<keyword evidence="5" id="KW-0690">Ribosome biogenesis</keyword>
<evidence type="ECO:0000259" key="20">
    <source>
        <dbReference type="PROSITE" id="PS51190"/>
    </source>
</evidence>
<dbReference type="GO" id="GO:0008630">
    <property type="term" value="P:intrinsic apoptotic signaling pathway in response to DNA damage"/>
    <property type="evidence" value="ECO:0007669"/>
    <property type="project" value="TreeGrafter"/>
</dbReference>
<reference evidence="21" key="3">
    <citation type="submission" date="2025-09" db="UniProtKB">
        <authorList>
            <consortium name="Ensembl"/>
        </authorList>
    </citation>
    <scope>IDENTIFICATION</scope>
</reference>
<dbReference type="InterPro" id="IPR046804">
    <property type="entry name" value="DNA-PKcs_N"/>
</dbReference>
<name>A0A8C9QRK0_SCLFO</name>
<evidence type="ECO:0000259" key="18">
    <source>
        <dbReference type="PROSITE" id="PS50290"/>
    </source>
</evidence>
<dbReference type="FunFam" id="3.30.1010.10:FF:000013">
    <property type="entry name" value="Protein kinase, DNA-activated, catalytic subunit"/>
    <property type="match status" value="1"/>
</dbReference>
<dbReference type="Proteomes" id="UP000694397">
    <property type="component" value="Unassembled WGS sequence"/>
</dbReference>
<dbReference type="SUPFAM" id="SSF48371">
    <property type="entry name" value="ARM repeat"/>
    <property type="match status" value="3"/>
</dbReference>
<feature type="domain" description="FATC" evidence="20">
    <location>
        <begin position="3927"/>
        <end position="3959"/>
    </location>
</feature>
<dbReference type="PANTHER" id="PTHR11139:SF68">
    <property type="entry name" value="DNA-DEPENDENT PROTEIN KINASE CATALYTIC SUBUNIT"/>
    <property type="match status" value="1"/>
</dbReference>
<keyword evidence="12" id="KW-0418">Kinase</keyword>
<evidence type="ECO:0000256" key="14">
    <source>
        <dbReference type="ARBA" id="ARBA00022840"/>
    </source>
</evidence>